<dbReference type="AlphaFoldDB" id="A0AA36MY51"/>
<evidence type="ECO:0000313" key="1">
    <source>
        <dbReference type="EMBL" id="CAJ1390874.1"/>
    </source>
</evidence>
<comment type="caution">
    <text evidence="1">The sequence shown here is derived from an EMBL/GenBank/DDBJ whole genome shotgun (WGS) entry which is preliminary data.</text>
</comment>
<dbReference type="EMBL" id="CAUJNA010002162">
    <property type="protein sequence ID" value="CAJ1390874.1"/>
    <property type="molecule type" value="Genomic_DNA"/>
</dbReference>
<name>A0AA36MY51_9DINO</name>
<organism evidence="1 2">
    <name type="scientific">Effrenium voratum</name>
    <dbReference type="NCBI Taxonomy" id="2562239"/>
    <lineage>
        <taxon>Eukaryota</taxon>
        <taxon>Sar</taxon>
        <taxon>Alveolata</taxon>
        <taxon>Dinophyceae</taxon>
        <taxon>Suessiales</taxon>
        <taxon>Symbiodiniaceae</taxon>
        <taxon>Effrenium</taxon>
    </lineage>
</organism>
<keyword evidence="2" id="KW-1185">Reference proteome</keyword>
<gene>
    <name evidence="1" type="ORF">EVOR1521_LOCUS16179</name>
</gene>
<proteinExistence type="predicted"/>
<dbReference type="Proteomes" id="UP001178507">
    <property type="component" value="Unassembled WGS sequence"/>
</dbReference>
<protein>
    <submittedName>
        <fullName evidence="1">Uncharacterized protein</fullName>
    </submittedName>
</protein>
<evidence type="ECO:0000313" key="2">
    <source>
        <dbReference type="Proteomes" id="UP001178507"/>
    </source>
</evidence>
<sequence>MPQDVRRLMEELGLDEDWCGEVLRRLSLWQRQSLHEPGMDEGVLAEKGFDFRVLTFDIHCQRSYVQMCMQLFAVYSYSAYYAWFLVEAEASQERKPAKEAPSWFQRAWAFRPSAASLASISASLLHFCLGLEDVDAEGQRQSEKRTRPILF</sequence>
<accession>A0AA36MY51</accession>
<reference evidence="1" key="1">
    <citation type="submission" date="2023-08" db="EMBL/GenBank/DDBJ databases">
        <authorList>
            <person name="Chen Y."/>
            <person name="Shah S."/>
            <person name="Dougan E. K."/>
            <person name="Thang M."/>
            <person name="Chan C."/>
        </authorList>
    </citation>
    <scope>NUCLEOTIDE SEQUENCE</scope>
</reference>